<dbReference type="Proteomes" id="UP001487740">
    <property type="component" value="Unassembled WGS sequence"/>
</dbReference>
<accession>A0AAW0T807</accession>
<comment type="caution">
    <text evidence="2">The sequence shown here is derived from an EMBL/GenBank/DDBJ whole genome shotgun (WGS) entry which is preliminary data.</text>
</comment>
<gene>
    <name evidence="2" type="ORF">O3P69_011524</name>
</gene>
<reference evidence="2 3" key="1">
    <citation type="submission" date="2023-03" db="EMBL/GenBank/DDBJ databases">
        <title>High-quality genome of Scylla paramamosain provides insights in environmental adaptation.</title>
        <authorList>
            <person name="Zhang L."/>
        </authorList>
    </citation>
    <scope>NUCLEOTIDE SEQUENCE [LARGE SCALE GENOMIC DNA]</scope>
    <source>
        <strain evidence="2">LZ_2023a</strain>
        <tissue evidence="2">Muscle</tissue>
    </source>
</reference>
<proteinExistence type="predicted"/>
<evidence type="ECO:0000256" key="1">
    <source>
        <dbReference type="SAM" id="MobiDB-lite"/>
    </source>
</evidence>
<feature type="region of interest" description="Disordered" evidence="1">
    <location>
        <begin position="654"/>
        <end position="677"/>
    </location>
</feature>
<sequence length="826" mass="90356">MVFYPTRYPAWYFVCEEVKVSQTDRQVEGGEVIGPKVHQKSYPSCLLATTLTNHIGELVTVKGTRYVRIKNKEEVLMVPLNTGPKGEAPCRLVWQSGRPVPLVELCDSTCVNIDAFLSPGSERMQAMVVWQQKKPNTCLQLLDNTYIFLDSRTLTCQQKSLNISAKRLNITFDRKQVSAEVSNAVAFQENKVISMIKFLQFCPDEFYATVFKMLEGTGHGRVVYVCTCLWIGRRPTIDHLPMLVKKQNLYKKISYGLYSPSDNMRILYCDVNASLCLIKGAATIKVEVDGSLKSLEATHLLNLELDKLKQHAPVRVSAHVMKEVCGGREKWSAVMIYLPNSTGTDTSPTWVAAGHNAPNTNEGCALQNTSGSPPQKDNVTSREGASISPIQGTSILAALNTSVPAEHKVSVQSLSKPTIPTGKTQLKSASLSQLSFSTNAQEENAWSSVLKSKYLTCSVMASKPNAAVVVGNGKIILVLRSNLFINQVQLPSSANVEALLKKYKNLGVIFTESREEFTKLDITMKHVALVAWAGKKPLNADAIAQQRLSAMKAAPVPNRSPTPRAVLHAALKVEASCWIKTVQNKRVTLLVRSKHLPKSCGIALTKLGNMYQDGTPITLASAMKSKGQFWHCELRIEDGGKQLTVPLAWRGKKPATDALPGTSTSQPRQALSTGDLSDIPNRHLLTPPLSSCKVIMGEVAEVLPEGGRVKVEDGRHFTFSIDACFLYDLCLQQMRAREVLVVGMKVEIEVTCSGGSETVRRVWLAGRGAAPTLSSFLQPKLDSWCSVNGVSPATQRSLMKEAELLSPTLFPTAASAEATTIVDITA</sequence>
<name>A0AAW0T807_SCYPA</name>
<dbReference type="AlphaFoldDB" id="A0AAW0T807"/>
<evidence type="ECO:0000313" key="3">
    <source>
        <dbReference type="Proteomes" id="UP001487740"/>
    </source>
</evidence>
<feature type="region of interest" description="Disordered" evidence="1">
    <location>
        <begin position="362"/>
        <end position="384"/>
    </location>
</feature>
<dbReference type="EMBL" id="JARAKH010000038">
    <property type="protein sequence ID" value="KAK8383061.1"/>
    <property type="molecule type" value="Genomic_DNA"/>
</dbReference>
<feature type="compositionally biased region" description="Polar residues" evidence="1">
    <location>
        <begin position="661"/>
        <end position="675"/>
    </location>
</feature>
<evidence type="ECO:0000313" key="2">
    <source>
        <dbReference type="EMBL" id="KAK8383061.1"/>
    </source>
</evidence>
<organism evidence="2 3">
    <name type="scientific">Scylla paramamosain</name>
    <name type="common">Mud crab</name>
    <dbReference type="NCBI Taxonomy" id="85552"/>
    <lineage>
        <taxon>Eukaryota</taxon>
        <taxon>Metazoa</taxon>
        <taxon>Ecdysozoa</taxon>
        <taxon>Arthropoda</taxon>
        <taxon>Crustacea</taxon>
        <taxon>Multicrustacea</taxon>
        <taxon>Malacostraca</taxon>
        <taxon>Eumalacostraca</taxon>
        <taxon>Eucarida</taxon>
        <taxon>Decapoda</taxon>
        <taxon>Pleocyemata</taxon>
        <taxon>Brachyura</taxon>
        <taxon>Eubrachyura</taxon>
        <taxon>Portunoidea</taxon>
        <taxon>Portunidae</taxon>
        <taxon>Portuninae</taxon>
        <taxon>Scylla</taxon>
    </lineage>
</organism>
<keyword evidence="3" id="KW-1185">Reference proteome</keyword>
<protein>
    <submittedName>
        <fullName evidence="2">Uncharacterized protein</fullName>
    </submittedName>
</protein>